<feature type="transmembrane region" description="Helical" evidence="1">
    <location>
        <begin position="92"/>
        <end position="111"/>
    </location>
</feature>
<dbReference type="Pfam" id="PF10861">
    <property type="entry name" value="DUF2784"/>
    <property type="match status" value="1"/>
</dbReference>
<proteinExistence type="predicted"/>
<organism evidence="2 3">
    <name type="scientific">Candidatus Acidiferrum panamense</name>
    <dbReference type="NCBI Taxonomy" id="2741543"/>
    <lineage>
        <taxon>Bacteria</taxon>
        <taxon>Pseudomonadati</taxon>
        <taxon>Acidobacteriota</taxon>
        <taxon>Terriglobia</taxon>
        <taxon>Candidatus Acidiferrales</taxon>
        <taxon>Candidatus Acidiferrum</taxon>
    </lineage>
</organism>
<comment type="caution">
    <text evidence="2">The sequence shown here is derived from an EMBL/GenBank/DDBJ whole genome shotgun (WGS) entry which is preliminary data.</text>
</comment>
<dbReference type="InterPro" id="IPR021218">
    <property type="entry name" value="DUF2784"/>
</dbReference>
<dbReference type="AlphaFoldDB" id="A0A7V8NV57"/>
<dbReference type="EMBL" id="JACDQQ010002279">
    <property type="protein sequence ID" value="MBA0087987.1"/>
    <property type="molecule type" value="Genomic_DNA"/>
</dbReference>
<feature type="transmembrane region" description="Helical" evidence="1">
    <location>
        <begin position="6"/>
        <end position="26"/>
    </location>
</feature>
<gene>
    <name evidence="2" type="ORF">HRJ53_23625</name>
</gene>
<sequence>MNQALADLTLLAHLAFMVWVMFGALLTRARAWFAALHIVSVVYGIVAELGPWPCPLTLAENFFETRAGLLPYQGPFVLHYLDAIVYPNLPPTLVVTSGVLVCFINLSVYGFRVYRYVAKRKV</sequence>
<keyword evidence="1" id="KW-0812">Transmembrane</keyword>
<feature type="transmembrane region" description="Helical" evidence="1">
    <location>
        <begin position="33"/>
        <end position="52"/>
    </location>
</feature>
<accession>A0A7V8NV57</accession>
<evidence type="ECO:0000313" key="3">
    <source>
        <dbReference type="Proteomes" id="UP000567293"/>
    </source>
</evidence>
<reference evidence="2" key="1">
    <citation type="submission" date="2020-06" db="EMBL/GenBank/DDBJ databases">
        <title>Legume-microbial interactions unlock mineral nutrients during tropical forest succession.</title>
        <authorList>
            <person name="Epihov D.Z."/>
        </authorList>
    </citation>
    <scope>NUCLEOTIDE SEQUENCE [LARGE SCALE GENOMIC DNA]</scope>
    <source>
        <strain evidence="2">Pan2503</strain>
    </source>
</reference>
<keyword evidence="3" id="KW-1185">Reference proteome</keyword>
<dbReference type="Proteomes" id="UP000567293">
    <property type="component" value="Unassembled WGS sequence"/>
</dbReference>
<protein>
    <submittedName>
        <fullName evidence="2">DUF2784 domain-containing protein</fullName>
    </submittedName>
</protein>
<evidence type="ECO:0000313" key="2">
    <source>
        <dbReference type="EMBL" id="MBA0087987.1"/>
    </source>
</evidence>
<name>A0A7V8NV57_9BACT</name>
<keyword evidence="1" id="KW-1133">Transmembrane helix</keyword>
<keyword evidence="1" id="KW-0472">Membrane</keyword>
<evidence type="ECO:0000256" key="1">
    <source>
        <dbReference type="SAM" id="Phobius"/>
    </source>
</evidence>